<dbReference type="GO" id="GO:0008168">
    <property type="term" value="F:methyltransferase activity"/>
    <property type="evidence" value="ECO:0007669"/>
    <property type="project" value="UniProtKB-KW"/>
</dbReference>
<dbReference type="Pfam" id="PF08241">
    <property type="entry name" value="Methyltransf_11"/>
    <property type="match status" value="1"/>
</dbReference>
<evidence type="ECO:0000313" key="3">
    <source>
        <dbReference type="Proteomes" id="UP000765845"/>
    </source>
</evidence>
<dbReference type="SUPFAM" id="SSF53335">
    <property type="entry name" value="S-adenosyl-L-methionine-dependent methyltransferases"/>
    <property type="match status" value="2"/>
</dbReference>
<keyword evidence="2" id="KW-0808">Transferase</keyword>
<dbReference type="Proteomes" id="UP000765845">
    <property type="component" value="Unassembled WGS sequence"/>
</dbReference>
<dbReference type="Gene3D" id="3.40.50.150">
    <property type="entry name" value="Vaccinia Virus protein VP39"/>
    <property type="match status" value="1"/>
</dbReference>
<accession>A0ABX1GIY2</accession>
<gene>
    <name evidence="2" type="ORF">HCU74_17480</name>
</gene>
<evidence type="ECO:0000259" key="1">
    <source>
        <dbReference type="Pfam" id="PF08241"/>
    </source>
</evidence>
<proteinExistence type="predicted"/>
<dbReference type="InterPro" id="IPR013216">
    <property type="entry name" value="Methyltransf_11"/>
</dbReference>
<dbReference type="InterPro" id="IPR029063">
    <property type="entry name" value="SAM-dependent_MTases_sf"/>
</dbReference>
<evidence type="ECO:0000313" key="2">
    <source>
        <dbReference type="EMBL" id="NKI19202.1"/>
    </source>
</evidence>
<protein>
    <submittedName>
        <fullName evidence="2">Methyltransferase domain-containing protein</fullName>
    </submittedName>
</protein>
<name>A0ABX1GIY2_9GAMM</name>
<comment type="caution">
    <text evidence="2">The sequence shown here is derived from an EMBL/GenBank/DDBJ whole genome shotgun (WGS) entry which is preliminary data.</text>
</comment>
<keyword evidence="2" id="KW-0489">Methyltransferase</keyword>
<dbReference type="GO" id="GO:0032259">
    <property type="term" value="P:methylation"/>
    <property type="evidence" value="ECO:0007669"/>
    <property type="project" value="UniProtKB-KW"/>
</dbReference>
<reference evidence="2 3" key="1">
    <citation type="submission" date="2020-04" db="EMBL/GenBank/DDBJ databases">
        <authorList>
            <person name="Yoon J."/>
        </authorList>
    </citation>
    <scope>NUCLEOTIDE SEQUENCE [LARGE SCALE GENOMIC DNA]</scope>
    <source>
        <strain evidence="2 3">KMU-166</strain>
    </source>
</reference>
<dbReference type="RefSeq" id="WP_168451727.1">
    <property type="nucleotide sequence ID" value="NZ_JAAWWK010000007.1"/>
</dbReference>
<organism evidence="2 3">
    <name type="scientific">Spongiibacter thalassae</name>
    <dbReference type="NCBI Taxonomy" id="2721624"/>
    <lineage>
        <taxon>Bacteria</taxon>
        <taxon>Pseudomonadati</taxon>
        <taxon>Pseudomonadota</taxon>
        <taxon>Gammaproteobacteria</taxon>
        <taxon>Cellvibrionales</taxon>
        <taxon>Spongiibacteraceae</taxon>
        <taxon>Spongiibacter</taxon>
    </lineage>
</organism>
<dbReference type="EMBL" id="JAAWWK010000007">
    <property type="protein sequence ID" value="NKI19202.1"/>
    <property type="molecule type" value="Genomic_DNA"/>
</dbReference>
<feature type="domain" description="Methyltransferase type 11" evidence="1">
    <location>
        <begin position="56"/>
        <end position="115"/>
    </location>
</feature>
<keyword evidence="3" id="KW-1185">Reference proteome</keyword>
<sequence length="415" mass="47211">MHSESMFNMQAFYSRFLQPHLDQITAPATVVDIGAKNVNGSYREVFDQEKFHYIGVDLEPGKGVDIVTDNPYHYPVPDNCADIVLSGQMLEHCEFFWLAFQEMVRIAKPGAYIVVIVPSTGFIHRFPVDCYRFLPDAMPALARFGNCRLIDSWLDEDSEWGDLTGVFLKPPLAPKNTEPQHNTHPLQHRGRHYLEFLQGDLRARQSDAHLEIGTRDGSSIAALDCPVIAIDPNLVVNGNVIGNKPQCLFFQMTSDDFFNRYRPDALFGKPIDSAFLDGMHLFEFLLRDFINTEKHCDKEAVIYMHDCLPVTTEMTNRDERSVPNTGPFAHWWTGDVWKVLPILKEYRPDLEITCYDCPPTGLVKVSSLDPHNTALQHHYENIVACYRDMTLCQSELEAYLADCAIQPSIDPKPIA</sequence>